<accession>A0A8S9PJ51</accession>
<evidence type="ECO:0000313" key="3">
    <source>
        <dbReference type="Proteomes" id="UP000712600"/>
    </source>
</evidence>
<evidence type="ECO:0000313" key="2">
    <source>
        <dbReference type="EMBL" id="KAF3522847.1"/>
    </source>
</evidence>
<reference evidence="2" key="1">
    <citation type="submission" date="2019-12" db="EMBL/GenBank/DDBJ databases">
        <title>Genome sequencing and annotation of Brassica cretica.</title>
        <authorList>
            <person name="Studholme D.J."/>
            <person name="Sarris P."/>
        </authorList>
    </citation>
    <scope>NUCLEOTIDE SEQUENCE</scope>
    <source>
        <strain evidence="2">PFS-109/04</strain>
        <tissue evidence="2">Leaf</tissue>
    </source>
</reference>
<proteinExistence type="predicted"/>
<dbReference type="AlphaFoldDB" id="A0A8S9PJ51"/>
<name>A0A8S9PJ51_BRACR</name>
<feature type="transmembrane region" description="Helical" evidence="1">
    <location>
        <begin position="60"/>
        <end position="79"/>
    </location>
</feature>
<dbReference type="EMBL" id="QGKX02001347">
    <property type="protein sequence ID" value="KAF3522847.1"/>
    <property type="molecule type" value="Genomic_DNA"/>
</dbReference>
<dbReference type="Proteomes" id="UP000712600">
    <property type="component" value="Unassembled WGS sequence"/>
</dbReference>
<comment type="caution">
    <text evidence="2">The sequence shown here is derived from an EMBL/GenBank/DDBJ whole genome shotgun (WGS) entry which is preliminary data.</text>
</comment>
<organism evidence="2 3">
    <name type="scientific">Brassica cretica</name>
    <name type="common">Mustard</name>
    <dbReference type="NCBI Taxonomy" id="69181"/>
    <lineage>
        <taxon>Eukaryota</taxon>
        <taxon>Viridiplantae</taxon>
        <taxon>Streptophyta</taxon>
        <taxon>Embryophyta</taxon>
        <taxon>Tracheophyta</taxon>
        <taxon>Spermatophyta</taxon>
        <taxon>Magnoliopsida</taxon>
        <taxon>eudicotyledons</taxon>
        <taxon>Gunneridae</taxon>
        <taxon>Pentapetalae</taxon>
        <taxon>rosids</taxon>
        <taxon>malvids</taxon>
        <taxon>Brassicales</taxon>
        <taxon>Brassicaceae</taxon>
        <taxon>Brassiceae</taxon>
        <taxon>Brassica</taxon>
    </lineage>
</organism>
<keyword evidence="1" id="KW-1133">Transmembrane helix</keyword>
<keyword evidence="1" id="KW-0812">Transmembrane</keyword>
<gene>
    <name evidence="2" type="ORF">F2Q69_00046216</name>
</gene>
<sequence>MTLLLEGGGKRPCFVPFIADLVLGRYRLAGVGSSDKSWCECKKWRLSCVWRAMCSNVTPVWVLVAAFIWALVSGAVSLGRQLMYDLLYFTLE</sequence>
<keyword evidence="1" id="KW-0472">Membrane</keyword>
<evidence type="ECO:0000256" key="1">
    <source>
        <dbReference type="SAM" id="Phobius"/>
    </source>
</evidence>
<protein>
    <submittedName>
        <fullName evidence="2">Uncharacterized protein</fullName>
    </submittedName>
</protein>